<dbReference type="PROSITE" id="PS50802">
    <property type="entry name" value="OTU"/>
    <property type="match status" value="1"/>
</dbReference>
<dbReference type="EMBL" id="QPFP01000006">
    <property type="protein sequence ID" value="TEB35888.1"/>
    <property type="molecule type" value="Genomic_DNA"/>
</dbReference>
<dbReference type="Proteomes" id="UP000298030">
    <property type="component" value="Unassembled WGS sequence"/>
</dbReference>
<feature type="domain" description="OTU" evidence="2">
    <location>
        <begin position="121"/>
        <end position="276"/>
    </location>
</feature>
<feature type="region of interest" description="Disordered" evidence="1">
    <location>
        <begin position="86"/>
        <end position="109"/>
    </location>
</feature>
<evidence type="ECO:0000313" key="3">
    <source>
        <dbReference type="EMBL" id="TEB35888.1"/>
    </source>
</evidence>
<feature type="compositionally biased region" description="Basic residues" evidence="1">
    <location>
        <begin position="1"/>
        <end position="11"/>
    </location>
</feature>
<dbReference type="Gene3D" id="3.90.70.80">
    <property type="match status" value="1"/>
</dbReference>
<dbReference type="PANTHER" id="PTHR12419:SF10">
    <property type="entry name" value="DEUBIQUITINASE OTUD6B"/>
    <property type="match status" value="1"/>
</dbReference>
<proteinExistence type="predicted"/>
<evidence type="ECO:0000313" key="4">
    <source>
        <dbReference type="Proteomes" id="UP000298030"/>
    </source>
</evidence>
<sequence length="282" mass="30863">MAGKKNRKKAQNRYPTPPPIADDDNDDLVNQLLDQLESTDVAAQTESAVLLNDMDLNCQADQLEAQPKQSAKDRFKARQARKAAAMAQSFSPDDPANEARLQKEADDESHAITEACKQLNVVMHEINPDGHCLFSAVADQLALLGVIPPQQARYEFVRAAAANYIYSHPDDFIPFLPSTDGGDGYGADVPGLMSPEQFRRYCESVKDTAIWGGEPEILALSRAFGIPIHVVQAAQPRIVVHNPTTDGSALNGPPARISYHRRMYGLGEHYNSLRPMQVAAAS</sequence>
<dbReference type="InterPro" id="IPR003323">
    <property type="entry name" value="OTU_dom"/>
</dbReference>
<dbReference type="GO" id="GO:0016579">
    <property type="term" value="P:protein deubiquitination"/>
    <property type="evidence" value="ECO:0007669"/>
    <property type="project" value="TreeGrafter"/>
</dbReference>
<dbReference type="CDD" id="cd22748">
    <property type="entry name" value="OTU_OTUD6-like"/>
    <property type="match status" value="1"/>
</dbReference>
<name>A0A4Y7TPP6_COPMI</name>
<dbReference type="Pfam" id="PF02338">
    <property type="entry name" value="OTU"/>
    <property type="match status" value="1"/>
</dbReference>
<keyword evidence="4" id="KW-1185">Reference proteome</keyword>
<dbReference type="AlphaFoldDB" id="A0A4Y7TPP6"/>
<comment type="caution">
    <text evidence="3">The sequence shown here is derived from an EMBL/GenBank/DDBJ whole genome shotgun (WGS) entry which is preliminary data.</text>
</comment>
<dbReference type="InterPro" id="IPR050704">
    <property type="entry name" value="Peptidase_C85-like"/>
</dbReference>
<organism evidence="3 4">
    <name type="scientific">Coprinellus micaceus</name>
    <name type="common">Glistening ink-cap mushroom</name>
    <name type="synonym">Coprinus micaceus</name>
    <dbReference type="NCBI Taxonomy" id="71717"/>
    <lineage>
        <taxon>Eukaryota</taxon>
        <taxon>Fungi</taxon>
        <taxon>Dikarya</taxon>
        <taxon>Basidiomycota</taxon>
        <taxon>Agaricomycotina</taxon>
        <taxon>Agaricomycetes</taxon>
        <taxon>Agaricomycetidae</taxon>
        <taxon>Agaricales</taxon>
        <taxon>Agaricineae</taxon>
        <taxon>Psathyrellaceae</taxon>
        <taxon>Coprinellus</taxon>
    </lineage>
</organism>
<dbReference type="GO" id="GO:0004843">
    <property type="term" value="F:cysteine-type deubiquitinase activity"/>
    <property type="evidence" value="ECO:0007669"/>
    <property type="project" value="TreeGrafter"/>
</dbReference>
<dbReference type="SUPFAM" id="SSF54001">
    <property type="entry name" value="Cysteine proteinases"/>
    <property type="match status" value="1"/>
</dbReference>
<dbReference type="InterPro" id="IPR038765">
    <property type="entry name" value="Papain-like_cys_pep_sf"/>
</dbReference>
<gene>
    <name evidence="3" type="ORF">FA13DRAFT_1683074</name>
</gene>
<dbReference type="OrthoDB" id="415023at2759"/>
<evidence type="ECO:0000256" key="1">
    <source>
        <dbReference type="SAM" id="MobiDB-lite"/>
    </source>
</evidence>
<feature type="region of interest" description="Disordered" evidence="1">
    <location>
        <begin position="1"/>
        <end position="26"/>
    </location>
</feature>
<reference evidence="3 4" key="1">
    <citation type="journal article" date="2019" name="Nat. Ecol. Evol.">
        <title>Megaphylogeny resolves global patterns of mushroom evolution.</title>
        <authorList>
            <person name="Varga T."/>
            <person name="Krizsan K."/>
            <person name="Foldi C."/>
            <person name="Dima B."/>
            <person name="Sanchez-Garcia M."/>
            <person name="Sanchez-Ramirez S."/>
            <person name="Szollosi G.J."/>
            <person name="Szarkandi J.G."/>
            <person name="Papp V."/>
            <person name="Albert L."/>
            <person name="Andreopoulos W."/>
            <person name="Angelini C."/>
            <person name="Antonin V."/>
            <person name="Barry K.W."/>
            <person name="Bougher N.L."/>
            <person name="Buchanan P."/>
            <person name="Buyck B."/>
            <person name="Bense V."/>
            <person name="Catcheside P."/>
            <person name="Chovatia M."/>
            <person name="Cooper J."/>
            <person name="Damon W."/>
            <person name="Desjardin D."/>
            <person name="Finy P."/>
            <person name="Geml J."/>
            <person name="Haridas S."/>
            <person name="Hughes K."/>
            <person name="Justo A."/>
            <person name="Karasinski D."/>
            <person name="Kautmanova I."/>
            <person name="Kiss B."/>
            <person name="Kocsube S."/>
            <person name="Kotiranta H."/>
            <person name="LaButti K.M."/>
            <person name="Lechner B.E."/>
            <person name="Liimatainen K."/>
            <person name="Lipzen A."/>
            <person name="Lukacs Z."/>
            <person name="Mihaltcheva S."/>
            <person name="Morgado L.N."/>
            <person name="Niskanen T."/>
            <person name="Noordeloos M.E."/>
            <person name="Ohm R.A."/>
            <person name="Ortiz-Santana B."/>
            <person name="Ovrebo C."/>
            <person name="Racz N."/>
            <person name="Riley R."/>
            <person name="Savchenko A."/>
            <person name="Shiryaev A."/>
            <person name="Soop K."/>
            <person name="Spirin V."/>
            <person name="Szebenyi C."/>
            <person name="Tomsovsky M."/>
            <person name="Tulloss R.E."/>
            <person name="Uehling J."/>
            <person name="Grigoriev I.V."/>
            <person name="Vagvolgyi C."/>
            <person name="Papp T."/>
            <person name="Martin F.M."/>
            <person name="Miettinen O."/>
            <person name="Hibbett D.S."/>
            <person name="Nagy L.G."/>
        </authorList>
    </citation>
    <scope>NUCLEOTIDE SEQUENCE [LARGE SCALE GENOMIC DNA]</scope>
    <source>
        <strain evidence="3 4">FP101781</strain>
    </source>
</reference>
<accession>A0A4Y7TPP6</accession>
<dbReference type="PANTHER" id="PTHR12419">
    <property type="entry name" value="OTU DOMAIN CONTAINING PROTEIN"/>
    <property type="match status" value="1"/>
</dbReference>
<feature type="compositionally biased region" description="Basic and acidic residues" evidence="1">
    <location>
        <begin position="100"/>
        <end position="109"/>
    </location>
</feature>
<protein>
    <submittedName>
        <fullName evidence="3">Cysteine proteinase</fullName>
    </submittedName>
</protein>
<dbReference type="STRING" id="71717.A0A4Y7TPP6"/>
<evidence type="ECO:0000259" key="2">
    <source>
        <dbReference type="PROSITE" id="PS50802"/>
    </source>
</evidence>